<dbReference type="AlphaFoldDB" id="A0AAD0YWD1"/>
<dbReference type="PROSITE" id="PS51186">
    <property type="entry name" value="GNAT"/>
    <property type="match status" value="1"/>
</dbReference>
<proteinExistence type="predicted"/>
<dbReference type="SUPFAM" id="SSF55729">
    <property type="entry name" value="Acyl-CoA N-acyltransferases (Nat)"/>
    <property type="match status" value="1"/>
</dbReference>
<dbReference type="InterPro" id="IPR051531">
    <property type="entry name" value="N-acetyltransferase"/>
</dbReference>
<evidence type="ECO:0000313" key="2">
    <source>
        <dbReference type="EMBL" id="AZA93976.1"/>
    </source>
</evidence>
<gene>
    <name evidence="2" type="ORF">EG343_19255</name>
</gene>
<dbReference type="InterPro" id="IPR016181">
    <property type="entry name" value="Acyl_CoA_acyltransferase"/>
</dbReference>
<dbReference type="RefSeq" id="WP_123860660.1">
    <property type="nucleotide sequence ID" value="NZ_CP033923.1"/>
</dbReference>
<dbReference type="Proteomes" id="UP000278288">
    <property type="component" value="Chromosome"/>
</dbReference>
<dbReference type="GO" id="GO:0016747">
    <property type="term" value="F:acyltransferase activity, transferring groups other than amino-acyl groups"/>
    <property type="evidence" value="ECO:0007669"/>
    <property type="project" value="InterPro"/>
</dbReference>
<evidence type="ECO:0000259" key="1">
    <source>
        <dbReference type="PROSITE" id="PS51186"/>
    </source>
</evidence>
<feature type="domain" description="N-acetyltransferase" evidence="1">
    <location>
        <begin position="10"/>
        <end position="167"/>
    </location>
</feature>
<dbReference type="Pfam" id="PF13302">
    <property type="entry name" value="Acetyltransf_3"/>
    <property type="match status" value="1"/>
</dbReference>
<sequence length="172" mass="19973">MKKVLETDRLLLRELTIEDAYHFYELNANPNVIQYTGDSPFENEEEALIFLQNYEDYSENGYGRWAVIDKSTTEFLGWCGLKYDIFKDETDIGFRFFERNWSKGLATESAAACLKYGFDQLHLEKIVGRAMAENIASIKVLQKLGLTFDKEFDFEGHKGVIYSIEKSKKSIF</sequence>
<dbReference type="KEGG" id="cnk:EG343_19255"/>
<dbReference type="PANTHER" id="PTHR43792">
    <property type="entry name" value="GNAT FAMILY, PUTATIVE (AFU_ORTHOLOGUE AFUA_3G00765)-RELATED-RELATED"/>
    <property type="match status" value="1"/>
</dbReference>
<name>A0AAD0YWD1_CHRNA</name>
<dbReference type="EMBL" id="CP033923">
    <property type="protein sequence ID" value="AZA93976.1"/>
    <property type="molecule type" value="Genomic_DNA"/>
</dbReference>
<dbReference type="InterPro" id="IPR000182">
    <property type="entry name" value="GNAT_dom"/>
</dbReference>
<organism evidence="2 3">
    <name type="scientific">Chryseobacterium nakagawai</name>
    <dbReference type="NCBI Taxonomy" id="1241982"/>
    <lineage>
        <taxon>Bacteria</taxon>
        <taxon>Pseudomonadati</taxon>
        <taxon>Bacteroidota</taxon>
        <taxon>Flavobacteriia</taxon>
        <taxon>Flavobacteriales</taxon>
        <taxon>Weeksellaceae</taxon>
        <taxon>Chryseobacterium group</taxon>
        <taxon>Chryseobacterium</taxon>
    </lineage>
</organism>
<keyword evidence="3" id="KW-1185">Reference proteome</keyword>
<dbReference type="PANTHER" id="PTHR43792:SF1">
    <property type="entry name" value="N-ACETYLTRANSFERASE DOMAIN-CONTAINING PROTEIN"/>
    <property type="match status" value="1"/>
</dbReference>
<reference evidence="2 3" key="1">
    <citation type="submission" date="2018-11" db="EMBL/GenBank/DDBJ databases">
        <title>Proposal to divide the Flavobacteriaceae and reorganize its genera based on Amino Acid Identity values calculated from whole genome sequences.</title>
        <authorList>
            <person name="Nicholson A.C."/>
            <person name="Gulvik C.A."/>
            <person name="Whitney A.M."/>
            <person name="Humrighouse B.W."/>
            <person name="Bell M."/>
            <person name="Holmes B."/>
            <person name="Steigerwalt A.G."/>
            <person name="Villarma A."/>
            <person name="Sheth M."/>
            <person name="Batra D."/>
            <person name="Pryor J."/>
            <person name="Bernardet J.-F."/>
            <person name="Hugo C."/>
            <person name="Kampfer P."/>
            <person name="Newman J."/>
            <person name="McQuiston J.R."/>
        </authorList>
    </citation>
    <scope>NUCLEOTIDE SEQUENCE [LARGE SCALE GENOMIC DNA]</scope>
    <source>
        <strain evidence="2 3">G0041</strain>
    </source>
</reference>
<protein>
    <submittedName>
        <fullName evidence="2">N-acetyltransferase</fullName>
    </submittedName>
</protein>
<accession>A0AAD0YWD1</accession>
<dbReference type="Gene3D" id="3.40.630.30">
    <property type="match status" value="1"/>
</dbReference>
<evidence type="ECO:0000313" key="3">
    <source>
        <dbReference type="Proteomes" id="UP000278288"/>
    </source>
</evidence>